<organism evidence="1 2">
    <name type="scientific">Puccinia striiformis f. sp. tritici</name>
    <dbReference type="NCBI Taxonomy" id="168172"/>
    <lineage>
        <taxon>Eukaryota</taxon>
        <taxon>Fungi</taxon>
        <taxon>Dikarya</taxon>
        <taxon>Basidiomycota</taxon>
        <taxon>Pucciniomycotina</taxon>
        <taxon>Pucciniomycetes</taxon>
        <taxon>Pucciniales</taxon>
        <taxon>Pucciniaceae</taxon>
        <taxon>Puccinia</taxon>
    </lineage>
</organism>
<proteinExistence type="predicted"/>
<reference evidence="2" key="2">
    <citation type="journal article" date="2018" name="Mol. Plant Microbe Interact.">
        <title>Genome sequence resources for the wheat stripe rust pathogen (Puccinia striiformis f. sp. tritici) and the barley stripe rust pathogen (Puccinia striiformis f. sp. hordei).</title>
        <authorList>
            <person name="Xia C."/>
            <person name="Wang M."/>
            <person name="Yin C."/>
            <person name="Cornejo O.E."/>
            <person name="Hulbert S.H."/>
            <person name="Chen X."/>
        </authorList>
    </citation>
    <scope>NUCLEOTIDE SEQUENCE [LARGE SCALE GENOMIC DNA]</scope>
    <source>
        <strain evidence="2">93-210</strain>
    </source>
</reference>
<evidence type="ECO:0000313" key="1">
    <source>
        <dbReference type="EMBL" id="KAI7956821.1"/>
    </source>
</evidence>
<evidence type="ECO:0000313" key="2">
    <source>
        <dbReference type="Proteomes" id="UP001060170"/>
    </source>
</evidence>
<keyword evidence="2" id="KW-1185">Reference proteome</keyword>
<gene>
    <name evidence="1" type="ORF">MJO28_003916</name>
</gene>
<reference evidence="2" key="1">
    <citation type="journal article" date="2018" name="BMC Genomics">
        <title>Genomic insights into host adaptation between the wheat stripe rust pathogen (Puccinia striiformis f. sp. tritici) and the barley stripe rust pathogen (Puccinia striiformis f. sp. hordei).</title>
        <authorList>
            <person name="Xia C."/>
            <person name="Wang M."/>
            <person name="Yin C."/>
            <person name="Cornejo O.E."/>
            <person name="Hulbert S.H."/>
            <person name="Chen X."/>
        </authorList>
    </citation>
    <scope>NUCLEOTIDE SEQUENCE [LARGE SCALE GENOMIC DNA]</scope>
    <source>
        <strain evidence="2">93-210</strain>
    </source>
</reference>
<comment type="caution">
    <text evidence="1">The sequence shown here is derived from an EMBL/GenBank/DDBJ whole genome shotgun (WGS) entry which is preliminary data.</text>
</comment>
<protein>
    <submittedName>
        <fullName evidence="1">Uncharacterized protein</fullName>
    </submittedName>
</protein>
<dbReference type="EMBL" id="CM045868">
    <property type="protein sequence ID" value="KAI7956821.1"/>
    <property type="molecule type" value="Genomic_DNA"/>
</dbReference>
<reference evidence="1 2" key="3">
    <citation type="journal article" date="2022" name="Microbiol. Spectr.">
        <title>Folding features and dynamics of 3D genome architecture in plant fungal pathogens.</title>
        <authorList>
            <person name="Xia C."/>
        </authorList>
    </citation>
    <scope>NUCLEOTIDE SEQUENCE [LARGE SCALE GENOMIC DNA]</scope>
    <source>
        <strain evidence="1 2">93-210</strain>
    </source>
</reference>
<name>A0ACC0ENC7_9BASI</name>
<sequence>MPPKRNTTQTGELSRHTSPGLQDVTILDRNSNNHCELESIVCSTSQTSGVDLRVICNSCATATIQTSSPTSARSVVGCVLTDRKSPAKDGNQHHQRDVKSCEQQSTSSLPTRNKRIKLEGTEKMNAPAVEDHTYLVIDIEHQMRIMKAEIGALRRRIIFIKHLEDMGYSPSKINDLMIKQFDQGDGSNNPHEEMEPLLLSHENDTEKDDIKPLIVKL</sequence>
<dbReference type="Proteomes" id="UP001060170">
    <property type="component" value="Chromosome 4"/>
</dbReference>
<accession>A0ACC0ENC7</accession>